<dbReference type="PANTHER" id="PTHR43481">
    <property type="entry name" value="FRUCTOSE-1-PHOSPHATE PHOSPHATASE"/>
    <property type="match status" value="1"/>
</dbReference>
<evidence type="ECO:0000313" key="1">
    <source>
        <dbReference type="EMBL" id="MBA9007870.1"/>
    </source>
</evidence>
<dbReference type="EC" id="3.1.3.23" evidence="1"/>
<dbReference type="InterPro" id="IPR023214">
    <property type="entry name" value="HAD_sf"/>
</dbReference>
<comment type="caution">
    <text evidence="1">The sequence shown here is derived from an EMBL/GenBank/DDBJ whole genome shotgun (WGS) entry which is preliminary data.</text>
</comment>
<protein>
    <submittedName>
        <fullName evidence="1">Sugar-phosphatase</fullName>
        <ecNumber evidence="1">3.1.3.23</ecNumber>
    </submittedName>
</protein>
<proteinExistence type="predicted"/>
<evidence type="ECO:0000313" key="2">
    <source>
        <dbReference type="Proteomes" id="UP000539313"/>
    </source>
</evidence>
<dbReference type="SFLD" id="SFLDS00003">
    <property type="entry name" value="Haloacid_Dehalogenase"/>
    <property type="match status" value="1"/>
</dbReference>
<sequence>MRPQAVVFDLDGTLIHTEPRNRLLWARLFEAHGVPHDEELIGSFAGRRGREVLAEVLHLFPGDRTAEELFEQAVAFEEHPDWPPAEPVPGAVELVRTLRAEGVPLGLVTSGMRRYAEGLLAELGVTDLLDVVITADDVERGKPHPEGYLTACARLGAEPARSVAFEDAPAGVAAAKAAGMAVIGVSTTVPPHRLAQADRVVPNLLEVRWPLHIGG</sequence>
<dbReference type="SFLD" id="SFLDG01135">
    <property type="entry name" value="C1.5.6:_HAD__Beta-PGM__Phospha"/>
    <property type="match status" value="1"/>
</dbReference>
<dbReference type="NCBIfam" id="TIGR01509">
    <property type="entry name" value="HAD-SF-IA-v3"/>
    <property type="match status" value="1"/>
</dbReference>
<dbReference type="RefSeq" id="WP_182708296.1">
    <property type="nucleotide sequence ID" value="NZ_JACJII010000001.1"/>
</dbReference>
<dbReference type="InterPro" id="IPR036412">
    <property type="entry name" value="HAD-like_sf"/>
</dbReference>
<dbReference type="GO" id="GO:0050308">
    <property type="term" value="F:sugar-phosphatase activity"/>
    <property type="evidence" value="ECO:0007669"/>
    <property type="project" value="UniProtKB-EC"/>
</dbReference>
<dbReference type="PRINTS" id="PR00413">
    <property type="entry name" value="HADHALOGNASE"/>
</dbReference>
<gene>
    <name evidence="1" type="ORF">HNR21_006752</name>
</gene>
<reference evidence="1 2" key="1">
    <citation type="submission" date="2020-08" db="EMBL/GenBank/DDBJ databases">
        <title>Sequencing the genomes of 1000 actinobacteria strains.</title>
        <authorList>
            <person name="Klenk H.-P."/>
        </authorList>
    </citation>
    <scope>NUCLEOTIDE SEQUENCE [LARGE SCALE GENOMIC DNA]</scope>
    <source>
        <strain evidence="1 2">DSM 45823</strain>
    </source>
</reference>
<dbReference type="AlphaFoldDB" id="A0A7W3N5G0"/>
<accession>A0A7W3N5G0</accession>
<dbReference type="InterPro" id="IPR023198">
    <property type="entry name" value="PGP-like_dom2"/>
</dbReference>
<keyword evidence="2" id="KW-1185">Reference proteome</keyword>
<dbReference type="Gene3D" id="3.40.50.1000">
    <property type="entry name" value="HAD superfamily/HAD-like"/>
    <property type="match status" value="1"/>
</dbReference>
<dbReference type="Gene3D" id="1.10.150.240">
    <property type="entry name" value="Putative phosphatase, domain 2"/>
    <property type="match status" value="1"/>
</dbReference>
<dbReference type="Proteomes" id="UP000539313">
    <property type="component" value="Unassembled WGS sequence"/>
</dbReference>
<name>A0A7W3N5G0_9ACTN</name>
<dbReference type="PANTHER" id="PTHR43481:SF4">
    <property type="entry name" value="GLYCEROL-1-PHOSPHATE PHOSPHOHYDROLASE 1-RELATED"/>
    <property type="match status" value="1"/>
</dbReference>
<dbReference type="EMBL" id="JACJII010000001">
    <property type="protein sequence ID" value="MBA9007870.1"/>
    <property type="molecule type" value="Genomic_DNA"/>
</dbReference>
<dbReference type="SUPFAM" id="SSF56784">
    <property type="entry name" value="HAD-like"/>
    <property type="match status" value="1"/>
</dbReference>
<dbReference type="SFLD" id="SFLDG01129">
    <property type="entry name" value="C1.5:_HAD__Beta-PGM__Phosphata"/>
    <property type="match status" value="1"/>
</dbReference>
<dbReference type="InterPro" id="IPR006439">
    <property type="entry name" value="HAD-SF_hydro_IA"/>
</dbReference>
<organism evidence="1 2">
    <name type="scientific">Thermomonospora cellulosilytica</name>
    <dbReference type="NCBI Taxonomy" id="1411118"/>
    <lineage>
        <taxon>Bacteria</taxon>
        <taxon>Bacillati</taxon>
        <taxon>Actinomycetota</taxon>
        <taxon>Actinomycetes</taxon>
        <taxon>Streptosporangiales</taxon>
        <taxon>Thermomonosporaceae</taxon>
        <taxon>Thermomonospora</taxon>
    </lineage>
</organism>
<dbReference type="InterPro" id="IPR051806">
    <property type="entry name" value="HAD-like_SPP"/>
</dbReference>
<keyword evidence="1" id="KW-0378">Hydrolase</keyword>
<dbReference type="Pfam" id="PF00702">
    <property type="entry name" value="Hydrolase"/>
    <property type="match status" value="1"/>
</dbReference>